<dbReference type="Gene3D" id="3.20.20.450">
    <property type="entry name" value="EAL domain"/>
    <property type="match status" value="1"/>
</dbReference>
<dbReference type="InterPro" id="IPR029787">
    <property type="entry name" value="Nucleotide_cyclase"/>
</dbReference>
<dbReference type="InterPro" id="IPR001633">
    <property type="entry name" value="EAL_dom"/>
</dbReference>
<dbReference type="SUPFAM" id="SSF141868">
    <property type="entry name" value="EAL domain-like"/>
    <property type="match status" value="1"/>
</dbReference>
<keyword evidence="4" id="KW-1185">Reference proteome</keyword>
<evidence type="ECO:0000259" key="2">
    <source>
        <dbReference type="PROSITE" id="PS50887"/>
    </source>
</evidence>
<dbReference type="EMBL" id="LPXH01000035">
    <property type="protein sequence ID" value="KUF39633.1"/>
    <property type="molecule type" value="Genomic_DNA"/>
</dbReference>
<accession>A0A0W7YX94</accession>
<dbReference type="PANTHER" id="PTHR44757:SF2">
    <property type="entry name" value="BIOFILM ARCHITECTURE MAINTENANCE PROTEIN MBAA"/>
    <property type="match status" value="1"/>
</dbReference>
<dbReference type="PANTHER" id="PTHR44757">
    <property type="entry name" value="DIGUANYLATE CYCLASE DGCP"/>
    <property type="match status" value="1"/>
</dbReference>
<organism evidence="3 4">
    <name type="scientific">Comamonas kerstersii</name>
    <dbReference type="NCBI Taxonomy" id="225992"/>
    <lineage>
        <taxon>Bacteria</taxon>
        <taxon>Pseudomonadati</taxon>
        <taxon>Pseudomonadota</taxon>
        <taxon>Betaproteobacteria</taxon>
        <taxon>Burkholderiales</taxon>
        <taxon>Comamonadaceae</taxon>
        <taxon>Comamonas</taxon>
    </lineage>
</organism>
<name>A0A0W7YX94_9BURK</name>
<dbReference type="NCBIfam" id="TIGR00254">
    <property type="entry name" value="GGDEF"/>
    <property type="match status" value="1"/>
</dbReference>
<gene>
    <name evidence="3" type="ORF">AS359_06160</name>
</gene>
<dbReference type="CDD" id="cd01949">
    <property type="entry name" value="GGDEF"/>
    <property type="match status" value="1"/>
</dbReference>
<reference evidence="3 4" key="1">
    <citation type="submission" date="2015-12" db="EMBL/GenBank/DDBJ databases">
        <title>Complete genome sequence of a multi-drug resistant strain Acidovorax sp. 12322-1.</title>
        <authorList>
            <person name="Ming D."/>
            <person name="Wang M."/>
            <person name="Hu S."/>
            <person name="Zhou Y."/>
            <person name="Jiang T."/>
        </authorList>
    </citation>
    <scope>NUCLEOTIDE SEQUENCE [LARGE SCALE GENOMIC DNA]</scope>
    <source>
        <strain evidence="3 4">12322-1</strain>
    </source>
</reference>
<dbReference type="Pfam" id="PF00563">
    <property type="entry name" value="EAL"/>
    <property type="match status" value="1"/>
</dbReference>
<dbReference type="GO" id="GO:0003824">
    <property type="term" value="F:catalytic activity"/>
    <property type="evidence" value="ECO:0007669"/>
    <property type="project" value="UniProtKB-ARBA"/>
</dbReference>
<dbReference type="FunFam" id="3.30.70.270:FF:000001">
    <property type="entry name" value="Diguanylate cyclase domain protein"/>
    <property type="match status" value="1"/>
</dbReference>
<dbReference type="PROSITE" id="PS50883">
    <property type="entry name" value="EAL"/>
    <property type="match status" value="1"/>
</dbReference>
<dbReference type="SMART" id="SM00267">
    <property type="entry name" value="GGDEF"/>
    <property type="match status" value="1"/>
</dbReference>
<feature type="domain" description="GGDEF" evidence="2">
    <location>
        <begin position="354"/>
        <end position="488"/>
    </location>
</feature>
<dbReference type="InterPro" id="IPR052155">
    <property type="entry name" value="Biofilm_reg_signaling"/>
</dbReference>
<protein>
    <recommendedName>
        <fullName evidence="5">EAL domain-containing protein</fullName>
    </recommendedName>
</protein>
<feature type="domain" description="EAL" evidence="1">
    <location>
        <begin position="497"/>
        <end position="751"/>
    </location>
</feature>
<proteinExistence type="predicted"/>
<dbReference type="RefSeq" id="WP_242603967.1">
    <property type="nucleotide sequence ID" value="NZ_LPXH01000035.1"/>
</dbReference>
<dbReference type="SMART" id="SM00052">
    <property type="entry name" value="EAL"/>
    <property type="match status" value="1"/>
</dbReference>
<dbReference type="InterPro" id="IPR000160">
    <property type="entry name" value="GGDEF_dom"/>
</dbReference>
<dbReference type="Pfam" id="PF00990">
    <property type="entry name" value="GGDEF"/>
    <property type="match status" value="1"/>
</dbReference>
<dbReference type="Proteomes" id="UP000053300">
    <property type="component" value="Unassembled WGS sequence"/>
</dbReference>
<dbReference type="Gene3D" id="3.30.450.20">
    <property type="entry name" value="PAS domain"/>
    <property type="match status" value="1"/>
</dbReference>
<sequence length="755" mass="83354">MHAAIVGTVRAILLLLWWFSSQHWQTQARQVDQAARMQQAGMAAIVAENLRQVVEKAQLAAAVAQQGLWGQRGWQQQLEQMLQRDRVFLRHALYSADGQHLAGAEISAALLHSLQAQQHACPQVRVLQPEAAPVIQPSHVLQVPLLLCLHGPDDVLQALLVLHMDMGYFLRLHRDMDLGSSGMLHLVAQDGSVVAALAGGGLLAQPVQQLSAVVRLQERSGELNLALGAGDMRLAKFHRVADVPLTVVASREWAEIRAAQQEHVTGTRWLLAAVSLMAIMATIAVLRTLQRKQHLYEALARADHDKQTLIAQLKQEKQRALDLASSDYLTGLHNRRMFHELVSSHLALARRSRKHYALLYLDMDRFKQINDSFGHHVGDALLQAVAQRLRSILRSSDVIARMGGDEFAVLVTALERMEDVEALASKLVAALAAPYEGLDAAPIHTSPSMGIALFPRDGHDVEVLCRHADAAMYASKKAGRNRFTFYDRLPELDTGRSLRLTRQLPQAIACEQLVLHFQPKVRLDDCSIDSFEALVRWQHPELGLIYPGDFVPLAEAHGHVEALGDWVMQACCRQIAAWRMQGLDLVPVAFNVSPLQLADSGFPVRLTTWLQHYGVRTSDIQIEITESCLVEPAGIAARVLAQLQHMGVRIALDDFGTGFSSLSQIRNLPINTIKLDKSFVNELRTSTEAGVLVTSIITLAHNLRMQVVAEGVELKDQLVYLKTAGCDVAQGYFLSRPVAAAQAEALLRQGVVQLS</sequence>
<evidence type="ECO:0008006" key="5">
    <source>
        <dbReference type="Google" id="ProtNLM"/>
    </source>
</evidence>
<dbReference type="AlphaFoldDB" id="A0A0W7YX94"/>
<evidence type="ECO:0000313" key="3">
    <source>
        <dbReference type="EMBL" id="KUF39633.1"/>
    </source>
</evidence>
<evidence type="ECO:0000259" key="1">
    <source>
        <dbReference type="PROSITE" id="PS50883"/>
    </source>
</evidence>
<dbReference type="SUPFAM" id="SSF55073">
    <property type="entry name" value="Nucleotide cyclase"/>
    <property type="match status" value="1"/>
</dbReference>
<dbReference type="Gene3D" id="3.30.70.270">
    <property type="match status" value="1"/>
</dbReference>
<dbReference type="PROSITE" id="PS50887">
    <property type="entry name" value="GGDEF"/>
    <property type="match status" value="1"/>
</dbReference>
<dbReference type="InterPro" id="IPR043128">
    <property type="entry name" value="Rev_trsase/Diguanyl_cyclase"/>
</dbReference>
<comment type="caution">
    <text evidence="3">The sequence shown here is derived from an EMBL/GenBank/DDBJ whole genome shotgun (WGS) entry which is preliminary data.</text>
</comment>
<dbReference type="STRING" id="225992.B5M06_15775"/>
<dbReference type="CDD" id="cd01948">
    <property type="entry name" value="EAL"/>
    <property type="match status" value="1"/>
</dbReference>
<dbReference type="InterPro" id="IPR035919">
    <property type="entry name" value="EAL_sf"/>
</dbReference>
<evidence type="ECO:0000313" key="4">
    <source>
        <dbReference type="Proteomes" id="UP000053300"/>
    </source>
</evidence>